<dbReference type="RefSeq" id="WP_197167869.1">
    <property type="nucleotide sequence ID" value="NZ_SJPM01000004.1"/>
</dbReference>
<proteinExistence type="predicted"/>
<dbReference type="Proteomes" id="UP000316213">
    <property type="component" value="Unassembled WGS sequence"/>
</dbReference>
<dbReference type="EMBL" id="SJPM01000004">
    <property type="protein sequence ID" value="TWT97326.1"/>
    <property type="molecule type" value="Genomic_DNA"/>
</dbReference>
<comment type="caution">
    <text evidence="3">The sequence shown here is derived from an EMBL/GenBank/DDBJ whole genome shotgun (WGS) entry which is preliminary data.</text>
</comment>
<evidence type="ECO:0000313" key="3">
    <source>
        <dbReference type="EMBL" id="TWT97326.1"/>
    </source>
</evidence>
<keyword evidence="4" id="KW-1185">Reference proteome</keyword>
<accession>A0A5C6AD40</accession>
<dbReference type="AlphaFoldDB" id="A0A5C6AD40"/>
<keyword evidence="2" id="KW-1133">Transmembrane helix</keyword>
<keyword evidence="1" id="KW-0175">Coiled coil</keyword>
<gene>
    <name evidence="3" type="ORF">Pla100_24780</name>
</gene>
<feature type="coiled-coil region" evidence="1">
    <location>
        <begin position="44"/>
        <end position="158"/>
    </location>
</feature>
<evidence type="ECO:0000256" key="1">
    <source>
        <dbReference type="SAM" id="Coils"/>
    </source>
</evidence>
<keyword evidence="2" id="KW-0472">Membrane</keyword>
<keyword evidence="2" id="KW-0812">Transmembrane</keyword>
<reference evidence="3 4" key="1">
    <citation type="submission" date="2019-02" db="EMBL/GenBank/DDBJ databases">
        <title>Deep-cultivation of Planctomycetes and their phenomic and genomic characterization uncovers novel biology.</title>
        <authorList>
            <person name="Wiegand S."/>
            <person name="Jogler M."/>
            <person name="Boedeker C."/>
            <person name="Pinto D."/>
            <person name="Vollmers J."/>
            <person name="Rivas-Marin E."/>
            <person name="Kohn T."/>
            <person name="Peeters S.H."/>
            <person name="Heuer A."/>
            <person name="Rast P."/>
            <person name="Oberbeckmann S."/>
            <person name="Bunk B."/>
            <person name="Jeske O."/>
            <person name="Meyerdierks A."/>
            <person name="Storesund J.E."/>
            <person name="Kallscheuer N."/>
            <person name="Luecker S."/>
            <person name="Lage O.M."/>
            <person name="Pohl T."/>
            <person name="Merkel B.J."/>
            <person name="Hornburger P."/>
            <person name="Mueller R.-W."/>
            <person name="Bruemmer F."/>
            <person name="Labrenz M."/>
            <person name="Spormann A.M."/>
            <person name="Op Den Camp H."/>
            <person name="Overmann J."/>
            <person name="Amann R."/>
            <person name="Jetten M.S.M."/>
            <person name="Mascher T."/>
            <person name="Medema M.H."/>
            <person name="Devos D.P."/>
            <person name="Kaster A.-K."/>
            <person name="Ovreas L."/>
            <person name="Rohde M."/>
            <person name="Galperin M.Y."/>
            <person name="Jogler C."/>
        </authorList>
    </citation>
    <scope>NUCLEOTIDE SEQUENCE [LARGE SCALE GENOMIC DNA]</scope>
    <source>
        <strain evidence="3 4">Pla100</strain>
    </source>
</reference>
<organism evidence="3 4">
    <name type="scientific">Neorhodopirellula pilleata</name>
    <dbReference type="NCBI Taxonomy" id="2714738"/>
    <lineage>
        <taxon>Bacteria</taxon>
        <taxon>Pseudomonadati</taxon>
        <taxon>Planctomycetota</taxon>
        <taxon>Planctomycetia</taxon>
        <taxon>Pirellulales</taxon>
        <taxon>Pirellulaceae</taxon>
        <taxon>Neorhodopirellula</taxon>
    </lineage>
</organism>
<protein>
    <submittedName>
        <fullName evidence="3">Uncharacterized protein</fullName>
    </submittedName>
</protein>
<evidence type="ECO:0000256" key="2">
    <source>
        <dbReference type="SAM" id="Phobius"/>
    </source>
</evidence>
<sequence>MGRRRRDNDDDISLFPFLSIIASVIGVLTMMIATLALAQTDTPDVAMIEEYEQKEKELNEAEEQVEQLKLEISKTNSSALKLREQRATLNMTITELQELLTELEEVERELAEQEAVKIVIPAVDEKLRETAADMESQAEALKEELAQLEKELESRTSTSEANVTVLPQGSGLDFKPHFVECAADSIVMHHVDPPKRIRVNDLTTDKTFLDLLNLVANGTNDTIIYLVRSDGLNTYNRCKKICDDREIRNGKLPVVGQGRIDLSAFVNQE</sequence>
<feature type="transmembrane region" description="Helical" evidence="2">
    <location>
        <begin position="12"/>
        <end position="38"/>
    </location>
</feature>
<evidence type="ECO:0000313" key="4">
    <source>
        <dbReference type="Proteomes" id="UP000316213"/>
    </source>
</evidence>
<name>A0A5C6AD40_9BACT</name>